<dbReference type="RefSeq" id="WP_406768658.1">
    <property type="nucleotide sequence ID" value="NZ_JBJHZZ010000001.1"/>
</dbReference>
<evidence type="ECO:0000313" key="4">
    <source>
        <dbReference type="EMBL" id="MFL0246207.1"/>
    </source>
</evidence>
<evidence type="ECO:0000256" key="3">
    <source>
        <dbReference type="PIRNR" id="PIRNR021362"/>
    </source>
</evidence>
<dbReference type="InterPro" id="IPR052419">
    <property type="entry name" value="5_3-deoxyribonucleotidase-like"/>
</dbReference>
<comment type="caution">
    <text evidence="4">The sequence shown here is derived from an EMBL/GenBank/DDBJ whole genome shotgun (WGS) entry which is preliminary data.</text>
</comment>
<comment type="similarity">
    <text evidence="1 3">Belongs to the 5'(3')-deoxyribonucleotidase family.</text>
</comment>
<dbReference type="Pfam" id="PF06941">
    <property type="entry name" value="NT5C"/>
    <property type="match status" value="1"/>
</dbReference>
<keyword evidence="2 3" id="KW-0378">Hydrolase</keyword>
<proteinExistence type="inferred from homology"/>
<evidence type="ECO:0000313" key="5">
    <source>
        <dbReference type="Proteomes" id="UP001623591"/>
    </source>
</evidence>
<accession>A0ABW8T1A2</accession>
<dbReference type="PANTHER" id="PTHR35134">
    <property type="entry name" value="NUCLEOTIDASE YQFW-RELATED"/>
    <property type="match status" value="1"/>
</dbReference>
<dbReference type="InterPro" id="IPR023214">
    <property type="entry name" value="HAD_sf"/>
</dbReference>
<dbReference type="PIRSF" id="PIRSF021362">
    <property type="entry name" value="UCP021362_HAD"/>
    <property type="match status" value="1"/>
</dbReference>
<protein>
    <recommendedName>
        <fullName evidence="3">Nucleotidase</fullName>
        <ecNumber evidence="3">3.1.3.-</ecNumber>
    </recommendedName>
</protein>
<dbReference type="Gene3D" id="3.40.50.1000">
    <property type="entry name" value="HAD superfamily/HAD-like"/>
    <property type="match status" value="1"/>
</dbReference>
<dbReference type="InterPro" id="IPR036412">
    <property type="entry name" value="HAD-like_sf"/>
</dbReference>
<sequence>MKNLNICIDIDGTITDPYYFLNLANKYFNKNITEEQVTDYYISEVYEISDEEYEEFYEKNKWELHSTQKLRANVNDILRKLHFKHNIYFVTAREKSLKMLTYGYLRKNGIPFDNLFLLGTHHKVNKAVELNCDLFIEDSYENAVELSEAGFTVILLDTNYNRLPLNDRITRVYNWMEVYYEINKLLLQREAM</sequence>
<dbReference type="InterPro" id="IPR009206">
    <property type="entry name" value="Nucleotidase_putative"/>
</dbReference>
<gene>
    <name evidence="4" type="ORF">ACJDUG_04335</name>
</gene>
<organism evidence="4 5">
    <name type="scientific">Candidatus Clostridium stratigraminis</name>
    <dbReference type="NCBI Taxonomy" id="3381661"/>
    <lineage>
        <taxon>Bacteria</taxon>
        <taxon>Bacillati</taxon>
        <taxon>Bacillota</taxon>
        <taxon>Clostridia</taxon>
        <taxon>Eubacteriales</taxon>
        <taxon>Clostridiaceae</taxon>
        <taxon>Clostridium</taxon>
    </lineage>
</organism>
<evidence type="ECO:0000256" key="2">
    <source>
        <dbReference type="ARBA" id="ARBA00022801"/>
    </source>
</evidence>
<dbReference type="PANTHER" id="PTHR35134:SF2">
    <property type="entry name" value="NUCLEOTIDASE YQFW-RELATED"/>
    <property type="match status" value="1"/>
</dbReference>
<reference evidence="4 5" key="1">
    <citation type="submission" date="2024-11" db="EMBL/GenBank/DDBJ databases">
        <authorList>
            <person name="Heng Y.C."/>
            <person name="Lim A.C.H."/>
            <person name="Lee J.K.Y."/>
            <person name="Kittelmann S."/>
        </authorList>
    </citation>
    <scope>NUCLEOTIDE SEQUENCE [LARGE SCALE GENOMIC DNA]</scope>
    <source>
        <strain evidence="4 5">WILCCON 0185</strain>
    </source>
</reference>
<name>A0ABW8T1A2_9CLOT</name>
<evidence type="ECO:0000256" key="1">
    <source>
        <dbReference type="ARBA" id="ARBA00009589"/>
    </source>
</evidence>
<dbReference type="Proteomes" id="UP001623591">
    <property type="component" value="Unassembled WGS sequence"/>
</dbReference>
<dbReference type="EMBL" id="JBJHZZ010000001">
    <property type="protein sequence ID" value="MFL0246207.1"/>
    <property type="molecule type" value="Genomic_DNA"/>
</dbReference>
<keyword evidence="5" id="KW-1185">Reference proteome</keyword>
<dbReference type="SUPFAM" id="SSF56784">
    <property type="entry name" value="HAD-like"/>
    <property type="match status" value="1"/>
</dbReference>
<dbReference type="EC" id="3.1.3.-" evidence="3"/>
<dbReference type="InterPro" id="IPR010708">
    <property type="entry name" value="5'(3')-deoxyribonucleotidase"/>
</dbReference>